<evidence type="ECO:0000256" key="8">
    <source>
        <dbReference type="ARBA" id="ARBA00023288"/>
    </source>
</evidence>
<dbReference type="GeneID" id="109749585"/>
<keyword evidence="4" id="KW-0732">Signal</keyword>
<accession>A0A453FPX8</accession>
<dbReference type="SUPFAM" id="SSF49503">
    <property type="entry name" value="Cupredoxins"/>
    <property type="match status" value="1"/>
</dbReference>
<reference evidence="14" key="1">
    <citation type="journal article" date="2014" name="Science">
        <title>Ancient hybridizations among the ancestral genomes of bread wheat.</title>
        <authorList>
            <consortium name="International Wheat Genome Sequencing Consortium,"/>
            <person name="Marcussen T."/>
            <person name="Sandve S.R."/>
            <person name="Heier L."/>
            <person name="Spannagl M."/>
            <person name="Pfeifer M."/>
            <person name="Jakobsen K.S."/>
            <person name="Wulff B.B."/>
            <person name="Steuernagel B."/>
            <person name="Mayer K.F."/>
            <person name="Olsen O.A."/>
        </authorList>
    </citation>
    <scope>NUCLEOTIDE SEQUENCE [LARGE SCALE GENOMIC DNA]</scope>
    <source>
        <strain evidence="14">cv. AL8/78</strain>
    </source>
</reference>
<keyword evidence="11" id="KW-0812">Transmembrane</keyword>
<keyword evidence="5 11" id="KW-0472">Membrane</keyword>
<keyword evidence="2" id="KW-1003">Cell membrane</keyword>
<dbReference type="InterPro" id="IPR008972">
    <property type="entry name" value="Cupredoxin"/>
</dbReference>
<protein>
    <recommendedName>
        <fullName evidence="12">Phytocyanin domain-containing protein</fullName>
    </recommendedName>
</protein>
<dbReference type="Gene3D" id="2.60.40.420">
    <property type="entry name" value="Cupredoxins - blue copper proteins"/>
    <property type="match status" value="1"/>
</dbReference>
<proteinExistence type="inferred from homology"/>
<dbReference type="GO" id="GO:0098552">
    <property type="term" value="C:side of membrane"/>
    <property type="evidence" value="ECO:0007669"/>
    <property type="project" value="UniProtKB-KW"/>
</dbReference>
<evidence type="ECO:0000256" key="5">
    <source>
        <dbReference type="ARBA" id="ARBA00023136"/>
    </source>
</evidence>
<reference evidence="13" key="4">
    <citation type="submission" date="2019-03" db="UniProtKB">
        <authorList>
            <consortium name="EnsemblPlants"/>
        </authorList>
    </citation>
    <scope>IDENTIFICATION</scope>
</reference>
<dbReference type="STRING" id="200361.A0A453FPX8"/>
<dbReference type="InterPro" id="IPR041846">
    <property type="entry name" value="ENL_dom"/>
</dbReference>
<evidence type="ECO:0000313" key="14">
    <source>
        <dbReference type="Proteomes" id="UP000015105"/>
    </source>
</evidence>
<evidence type="ECO:0000256" key="6">
    <source>
        <dbReference type="ARBA" id="ARBA00023157"/>
    </source>
</evidence>
<keyword evidence="11" id="KW-1133">Transmembrane helix</keyword>
<evidence type="ECO:0000256" key="2">
    <source>
        <dbReference type="ARBA" id="ARBA00022475"/>
    </source>
</evidence>
<dbReference type="KEGG" id="ats:109749585"/>
<evidence type="ECO:0000256" key="1">
    <source>
        <dbReference type="ARBA" id="ARBA00004609"/>
    </source>
</evidence>
<dbReference type="FunFam" id="2.60.40.420:FF:000066">
    <property type="entry name" value="Early nodulin-like protein 9"/>
    <property type="match status" value="1"/>
</dbReference>
<keyword evidence="8" id="KW-0449">Lipoprotein</keyword>
<dbReference type="PANTHER" id="PTHR33021">
    <property type="entry name" value="BLUE COPPER PROTEIN"/>
    <property type="match status" value="1"/>
</dbReference>
<feature type="compositionally biased region" description="Polar residues" evidence="10">
    <location>
        <begin position="248"/>
        <end position="258"/>
    </location>
</feature>
<reference evidence="13" key="3">
    <citation type="journal article" date="2017" name="Nature">
        <title>Genome sequence of the progenitor of the wheat D genome Aegilops tauschii.</title>
        <authorList>
            <person name="Luo M.C."/>
            <person name="Gu Y.Q."/>
            <person name="Puiu D."/>
            <person name="Wang H."/>
            <person name="Twardziok S.O."/>
            <person name="Deal K.R."/>
            <person name="Huo N."/>
            <person name="Zhu T."/>
            <person name="Wang L."/>
            <person name="Wang Y."/>
            <person name="McGuire P.E."/>
            <person name="Liu S."/>
            <person name="Long H."/>
            <person name="Ramasamy R.K."/>
            <person name="Rodriguez J.C."/>
            <person name="Van S.L."/>
            <person name="Yuan L."/>
            <person name="Wang Z."/>
            <person name="Xia Z."/>
            <person name="Xiao L."/>
            <person name="Anderson O.D."/>
            <person name="Ouyang S."/>
            <person name="Liang Y."/>
            <person name="Zimin A.V."/>
            <person name="Pertea G."/>
            <person name="Qi P."/>
            <person name="Bennetzen J.L."/>
            <person name="Dai X."/>
            <person name="Dawson M.W."/>
            <person name="Muller H.G."/>
            <person name="Kugler K."/>
            <person name="Rivarola-Duarte L."/>
            <person name="Spannagl M."/>
            <person name="Mayer K.F.X."/>
            <person name="Lu F.H."/>
            <person name="Bevan M.W."/>
            <person name="Leroy P."/>
            <person name="Li P."/>
            <person name="You F.M."/>
            <person name="Sun Q."/>
            <person name="Liu Z."/>
            <person name="Lyons E."/>
            <person name="Wicker T."/>
            <person name="Salzberg S.L."/>
            <person name="Devos K.M."/>
            <person name="Dvorak J."/>
        </authorList>
    </citation>
    <scope>NUCLEOTIDE SEQUENCE [LARGE SCALE GENOMIC DNA]</scope>
    <source>
        <strain evidence="13">cv. AL8/78</strain>
    </source>
</reference>
<comment type="subcellular location">
    <subcellularLocation>
        <location evidence="1">Cell membrane</location>
        <topology evidence="1">Lipid-anchor</topology>
        <topology evidence="1">GPI-anchor</topology>
    </subcellularLocation>
</comment>
<keyword evidence="7" id="KW-0325">Glycoprotein</keyword>
<evidence type="ECO:0000256" key="4">
    <source>
        <dbReference type="ARBA" id="ARBA00022729"/>
    </source>
</evidence>
<dbReference type="OMA" id="DWSVPMD"/>
<dbReference type="PANTHER" id="PTHR33021:SF376">
    <property type="entry name" value="OS01G0788700 PROTEIN"/>
    <property type="match status" value="1"/>
</dbReference>
<keyword evidence="6" id="KW-1015">Disulfide bond</keyword>
<feature type="region of interest" description="Disordered" evidence="10">
    <location>
        <begin position="216"/>
        <end position="259"/>
    </location>
</feature>
<dbReference type="EnsemblPlants" id="AET3Gv20741700.1">
    <property type="protein sequence ID" value="AET3Gv20741700.1"/>
    <property type="gene ID" value="AET3Gv20741700"/>
</dbReference>
<evidence type="ECO:0000256" key="3">
    <source>
        <dbReference type="ARBA" id="ARBA00022622"/>
    </source>
</evidence>
<dbReference type="GO" id="GO:0009055">
    <property type="term" value="F:electron transfer activity"/>
    <property type="evidence" value="ECO:0007669"/>
    <property type="project" value="InterPro"/>
</dbReference>
<evidence type="ECO:0000256" key="9">
    <source>
        <dbReference type="ARBA" id="ARBA00035011"/>
    </source>
</evidence>
<feature type="domain" description="Phytocyanin" evidence="12">
    <location>
        <begin position="104"/>
        <end position="208"/>
    </location>
</feature>
<keyword evidence="14" id="KW-1185">Reference proteome</keyword>
<evidence type="ECO:0000256" key="10">
    <source>
        <dbReference type="SAM" id="MobiDB-lite"/>
    </source>
</evidence>
<evidence type="ECO:0000259" key="12">
    <source>
        <dbReference type="PROSITE" id="PS51485"/>
    </source>
</evidence>
<dbReference type="Pfam" id="PF02298">
    <property type="entry name" value="Cu_bind_like"/>
    <property type="match status" value="1"/>
</dbReference>
<sequence>MDVQRKYASPRRSRPLTFTKRTACVILRHTKRTFARSQSLRTHALYITVSIDRAETTALIVRQSPANPHQRKTRVSRGAMARVQQVLACLALAMSVCMPAASAFVFKAGGTGEWRVPGNGNAASYNTWAEHTRFRVGDAIAFTYQPGSDSVLIVDKKAYDACDTGSPVDTFSDGNTVFTFTVSGPFYFISGNKDNCNRGEKLVVVVMGPRAATNGTSTHAGALSPSPAADNGGQFSPPSPPPPFGINISPTGNPDQQNAAAGKAAGIAGTAALIIGTMLYSLV</sequence>
<organism evidence="13 14">
    <name type="scientific">Aegilops tauschii subsp. strangulata</name>
    <name type="common">Goatgrass</name>
    <dbReference type="NCBI Taxonomy" id="200361"/>
    <lineage>
        <taxon>Eukaryota</taxon>
        <taxon>Viridiplantae</taxon>
        <taxon>Streptophyta</taxon>
        <taxon>Embryophyta</taxon>
        <taxon>Tracheophyta</taxon>
        <taxon>Spermatophyta</taxon>
        <taxon>Magnoliopsida</taxon>
        <taxon>Liliopsida</taxon>
        <taxon>Poales</taxon>
        <taxon>Poaceae</taxon>
        <taxon>BOP clade</taxon>
        <taxon>Pooideae</taxon>
        <taxon>Triticodae</taxon>
        <taxon>Triticeae</taxon>
        <taxon>Triticinae</taxon>
        <taxon>Aegilops</taxon>
    </lineage>
</organism>
<dbReference type="PROSITE" id="PS51485">
    <property type="entry name" value="PHYTOCYANIN"/>
    <property type="match status" value="1"/>
</dbReference>
<dbReference type="Gramene" id="AET3Gv20741700.1">
    <property type="protein sequence ID" value="AET3Gv20741700.1"/>
    <property type="gene ID" value="AET3Gv20741700"/>
</dbReference>
<dbReference type="RefSeq" id="XP_020164121.2">
    <property type="nucleotide sequence ID" value="XM_020308532.4"/>
</dbReference>
<dbReference type="CDD" id="cd11019">
    <property type="entry name" value="OsENODL1_like"/>
    <property type="match status" value="1"/>
</dbReference>
<dbReference type="Proteomes" id="UP000015105">
    <property type="component" value="Chromosome 3D"/>
</dbReference>
<dbReference type="InterPro" id="IPR039391">
    <property type="entry name" value="Phytocyanin-like"/>
</dbReference>
<dbReference type="OrthoDB" id="691587at2759"/>
<dbReference type="GO" id="GO:0005886">
    <property type="term" value="C:plasma membrane"/>
    <property type="evidence" value="ECO:0007669"/>
    <property type="project" value="UniProtKB-SubCell"/>
</dbReference>
<evidence type="ECO:0000256" key="11">
    <source>
        <dbReference type="SAM" id="Phobius"/>
    </source>
</evidence>
<name>A0A453FPX8_AEGTS</name>
<evidence type="ECO:0000313" key="13">
    <source>
        <dbReference type="EnsemblPlants" id="AET3Gv20741700.1"/>
    </source>
</evidence>
<dbReference type="InterPro" id="IPR003245">
    <property type="entry name" value="Phytocyanin_dom"/>
</dbReference>
<evidence type="ECO:0000256" key="7">
    <source>
        <dbReference type="ARBA" id="ARBA00023180"/>
    </source>
</evidence>
<keyword evidence="3" id="KW-0336">GPI-anchor</keyword>
<reference evidence="14" key="2">
    <citation type="journal article" date="2017" name="Nat. Plants">
        <title>The Aegilops tauschii genome reveals multiple impacts of transposons.</title>
        <authorList>
            <person name="Zhao G."/>
            <person name="Zou C."/>
            <person name="Li K."/>
            <person name="Wang K."/>
            <person name="Li T."/>
            <person name="Gao L."/>
            <person name="Zhang X."/>
            <person name="Wang H."/>
            <person name="Yang Z."/>
            <person name="Liu X."/>
            <person name="Jiang W."/>
            <person name="Mao L."/>
            <person name="Kong X."/>
            <person name="Jiao Y."/>
            <person name="Jia J."/>
        </authorList>
    </citation>
    <scope>NUCLEOTIDE SEQUENCE [LARGE SCALE GENOMIC DNA]</scope>
    <source>
        <strain evidence="14">cv. AL8/78</strain>
    </source>
</reference>
<dbReference type="AlphaFoldDB" id="A0A453FPX8"/>
<reference evidence="13" key="5">
    <citation type="journal article" date="2021" name="G3 (Bethesda)">
        <title>Aegilops tauschii genome assembly Aet v5.0 features greater sequence contiguity and improved annotation.</title>
        <authorList>
            <person name="Wang L."/>
            <person name="Zhu T."/>
            <person name="Rodriguez J.C."/>
            <person name="Deal K.R."/>
            <person name="Dubcovsky J."/>
            <person name="McGuire P.E."/>
            <person name="Lux T."/>
            <person name="Spannagl M."/>
            <person name="Mayer K.F.X."/>
            <person name="Baldrich P."/>
            <person name="Meyers B.C."/>
            <person name="Huo N."/>
            <person name="Gu Y.Q."/>
            <person name="Zhou H."/>
            <person name="Devos K.M."/>
            <person name="Bennetzen J.L."/>
            <person name="Unver T."/>
            <person name="Budak H."/>
            <person name="Gulick P.J."/>
            <person name="Galiba G."/>
            <person name="Kalapos B."/>
            <person name="Nelson D.R."/>
            <person name="Li P."/>
            <person name="You F.M."/>
            <person name="Luo M.C."/>
            <person name="Dvorak J."/>
        </authorList>
    </citation>
    <scope>NUCLEOTIDE SEQUENCE [LARGE SCALE GENOMIC DNA]</scope>
    <source>
        <strain evidence="13">cv. AL8/78</strain>
    </source>
</reference>
<comment type="similarity">
    <text evidence="9">Belongs to the early nodulin-like (ENODL) family.</text>
</comment>
<feature type="transmembrane region" description="Helical" evidence="11">
    <location>
        <begin position="86"/>
        <end position="106"/>
    </location>
</feature>